<dbReference type="AlphaFoldDB" id="A0A0V8QBD0"/>
<dbReference type="PROSITE" id="PS51898">
    <property type="entry name" value="TYR_RECOMBINASE"/>
    <property type="match status" value="1"/>
</dbReference>
<dbReference type="Proteomes" id="UP000054874">
    <property type="component" value="Unassembled WGS sequence"/>
</dbReference>
<dbReference type="GO" id="GO:0006310">
    <property type="term" value="P:DNA recombination"/>
    <property type="evidence" value="ECO:0007669"/>
    <property type="project" value="UniProtKB-KW"/>
</dbReference>
<keyword evidence="1" id="KW-0233">DNA recombination</keyword>
<sequence>MNKRTRAIDEDTYKLIIATMKNGFVHEGVQSKPNGRVATVLVLEYNLGLRVGDILQLKVDSFVKDGSRYRLDIYEQKTGKYRNFTVPNEVYQFVRDYAYAHGISSSARLFPITERAVLKHLKAVCSYLALNGVGSHSFRKGFATNVYVNNHYNIELVRTLLQHSSVNVTQRYIGIGSKELEEAIQKNVCLG</sequence>
<protein>
    <submittedName>
        <fullName evidence="3">Integrase</fullName>
    </submittedName>
</protein>
<dbReference type="STRING" id="290052.ASU35_03600"/>
<evidence type="ECO:0000256" key="1">
    <source>
        <dbReference type="ARBA" id="ARBA00023172"/>
    </source>
</evidence>
<dbReference type="Gene3D" id="1.10.443.10">
    <property type="entry name" value="Intergrase catalytic core"/>
    <property type="match status" value="1"/>
</dbReference>
<gene>
    <name evidence="3" type="ORF">ASU35_03600</name>
</gene>
<dbReference type="InterPro" id="IPR050090">
    <property type="entry name" value="Tyrosine_recombinase_XerCD"/>
</dbReference>
<evidence type="ECO:0000313" key="4">
    <source>
        <dbReference type="Proteomes" id="UP000054874"/>
    </source>
</evidence>
<dbReference type="InterPro" id="IPR011010">
    <property type="entry name" value="DNA_brk_join_enz"/>
</dbReference>
<dbReference type="EMBL" id="LNAM01000197">
    <property type="protein sequence ID" value="KSV57812.1"/>
    <property type="molecule type" value="Genomic_DNA"/>
</dbReference>
<evidence type="ECO:0000259" key="2">
    <source>
        <dbReference type="PROSITE" id="PS51898"/>
    </source>
</evidence>
<dbReference type="PANTHER" id="PTHR30349:SF82">
    <property type="entry name" value="INTEGRASE_RECOMBINASE YOEC-RELATED"/>
    <property type="match status" value="1"/>
</dbReference>
<dbReference type="GO" id="GO:0015074">
    <property type="term" value="P:DNA integration"/>
    <property type="evidence" value="ECO:0007669"/>
    <property type="project" value="InterPro"/>
</dbReference>
<organism evidence="3 4">
    <name type="scientific">Acetivibrio ethanolgignens</name>
    <dbReference type="NCBI Taxonomy" id="290052"/>
    <lineage>
        <taxon>Bacteria</taxon>
        <taxon>Bacillati</taxon>
        <taxon>Bacillota</taxon>
        <taxon>Clostridia</taxon>
        <taxon>Eubacteriales</taxon>
        <taxon>Oscillospiraceae</taxon>
        <taxon>Acetivibrio</taxon>
    </lineage>
</organism>
<dbReference type="InterPro" id="IPR013762">
    <property type="entry name" value="Integrase-like_cat_sf"/>
</dbReference>
<reference evidence="3 4" key="1">
    <citation type="submission" date="2015-11" db="EMBL/GenBank/DDBJ databases">
        <title>Butyribacter intestini gen. nov., sp. nov., a butyric acid-producing bacterium of the family Lachnospiraceae isolated from the human faeces.</title>
        <authorList>
            <person name="Zou Y."/>
            <person name="Xue W."/>
            <person name="Luo G."/>
            <person name="Lv M."/>
        </authorList>
    </citation>
    <scope>NUCLEOTIDE SEQUENCE [LARGE SCALE GENOMIC DNA]</scope>
    <source>
        <strain evidence="3 4">ACET-33324</strain>
    </source>
</reference>
<feature type="domain" description="Tyr recombinase" evidence="2">
    <location>
        <begin position="3"/>
        <end position="185"/>
    </location>
</feature>
<dbReference type="InterPro" id="IPR002104">
    <property type="entry name" value="Integrase_catalytic"/>
</dbReference>
<dbReference type="SUPFAM" id="SSF56349">
    <property type="entry name" value="DNA breaking-rejoining enzymes"/>
    <property type="match status" value="1"/>
</dbReference>
<dbReference type="PANTHER" id="PTHR30349">
    <property type="entry name" value="PHAGE INTEGRASE-RELATED"/>
    <property type="match status" value="1"/>
</dbReference>
<dbReference type="RefSeq" id="WP_058353867.1">
    <property type="nucleotide sequence ID" value="NZ_CABMMD010000197.1"/>
</dbReference>
<evidence type="ECO:0000313" key="3">
    <source>
        <dbReference type="EMBL" id="KSV57812.1"/>
    </source>
</evidence>
<dbReference type="OrthoDB" id="87056at2"/>
<comment type="caution">
    <text evidence="3">The sequence shown here is derived from an EMBL/GenBank/DDBJ whole genome shotgun (WGS) entry which is preliminary data.</text>
</comment>
<dbReference type="GO" id="GO:0003677">
    <property type="term" value="F:DNA binding"/>
    <property type="evidence" value="ECO:0007669"/>
    <property type="project" value="InterPro"/>
</dbReference>
<accession>A0A0V8QBD0</accession>
<dbReference type="Pfam" id="PF00589">
    <property type="entry name" value="Phage_integrase"/>
    <property type="match status" value="1"/>
</dbReference>
<keyword evidence="4" id="KW-1185">Reference proteome</keyword>
<proteinExistence type="predicted"/>
<name>A0A0V8QBD0_9FIRM</name>